<reference evidence="1 2" key="1">
    <citation type="submission" date="2024-01" db="EMBL/GenBank/DDBJ databases">
        <title>A draft genome for a cacao thread blight-causing isolate of Paramarasmius palmivorus.</title>
        <authorList>
            <person name="Baruah I.K."/>
            <person name="Bukari Y."/>
            <person name="Amoako-Attah I."/>
            <person name="Meinhardt L.W."/>
            <person name="Bailey B.A."/>
            <person name="Cohen S.P."/>
        </authorList>
    </citation>
    <scope>NUCLEOTIDE SEQUENCE [LARGE SCALE GENOMIC DNA]</scope>
    <source>
        <strain evidence="1 2">GH-12</strain>
    </source>
</reference>
<evidence type="ECO:0000313" key="2">
    <source>
        <dbReference type="Proteomes" id="UP001383192"/>
    </source>
</evidence>
<sequence>MAGASMEFSFVDGVDVYEASFATVPRGGLLGSKTDLSYGSHTARLAMVDGTQVEFQHAVLTIGVGYQGYVDDFD</sequence>
<name>A0AAW0CEU1_9AGAR</name>
<comment type="caution">
    <text evidence="1">The sequence shown here is derived from an EMBL/GenBank/DDBJ whole genome shotgun (WGS) entry which is preliminary data.</text>
</comment>
<dbReference type="AlphaFoldDB" id="A0AAW0CEU1"/>
<dbReference type="Proteomes" id="UP001383192">
    <property type="component" value="Unassembled WGS sequence"/>
</dbReference>
<protein>
    <submittedName>
        <fullName evidence="1">Uncharacterized protein</fullName>
    </submittedName>
</protein>
<dbReference type="EMBL" id="JAYKXP010000046">
    <property type="protein sequence ID" value="KAK7037477.1"/>
    <property type="molecule type" value="Genomic_DNA"/>
</dbReference>
<organism evidence="1 2">
    <name type="scientific">Paramarasmius palmivorus</name>
    <dbReference type="NCBI Taxonomy" id="297713"/>
    <lineage>
        <taxon>Eukaryota</taxon>
        <taxon>Fungi</taxon>
        <taxon>Dikarya</taxon>
        <taxon>Basidiomycota</taxon>
        <taxon>Agaricomycotina</taxon>
        <taxon>Agaricomycetes</taxon>
        <taxon>Agaricomycetidae</taxon>
        <taxon>Agaricales</taxon>
        <taxon>Marasmiineae</taxon>
        <taxon>Marasmiaceae</taxon>
        <taxon>Paramarasmius</taxon>
    </lineage>
</organism>
<proteinExistence type="predicted"/>
<gene>
    <name evidence="1" type="ORF">VNI00_010969</name>
</gene>
<keyword evidence="2" id="KW-1185">Reference proteome</keyword>
<evidence type="ECO:0000313" key="1">
    <source>
        <dbReference type="EMBL" id="KAK7037477.1"/>
    </source>
</evidence>
<accession>A0AAW0CEU1</accession>